<name>A0ABS7XI29_9FLAO</name>
<comment type="caution">
    <text evidence="1">The sequence shown here is derived from an EMBL/GenBank/DDBJ whole genome shotgun (WGS) entry which is preliminary data.</text>
</comment>
<dbReference type="Pfam" id="PF09697">
    <property type="entry name" value="Porph_ging"/>
    <property type="match status" value="1"/>
</dbReference>
<dbReference type="RefSeq" id="WP_224460026.1">
    <property type="nucleotide sequence ID" value="NZ_JAIQZE010000001.1"/>
</dbReference>
<evidence type="ECO:0000313" key="2">
    <source>
        <dbReference type="Proteomes" id="UP001199314"/>
    </source>
</evidence>
<dbReference type="EMBL" id="JAIQZE010000001">
    <property type="protein sequence ID" value="MBZ9777662.1"/>
    <property type="molecule type" value="Genomic_DNA"/>
</dbReference>
<accession>A0ABS7XI29</accession>
<organism evidence="1 2">
    <name type="scientific">Psychroflexus longus</name>
    <dbReference type="NCBI Taxonomy" id="2873596"/>
    <lineage>
        <taxon>Bacteria</taxon>
        <taxon>Pseudomonadati</taxon>
        <taxon>Bacteroidota</taxon>
        <taxon>Flavobacteriia</taxon>
        <taxon>Flavobacteriales</taxon>
        <taxon>Flavobacteriaceae</taxon>
        <taxon>Psychroflexus</taxon>
    </lineage>
</organism>
<proteinExistence type="predicted"/>
<gene>
    <name evidence="1" type="ORF">LB452_01895</name>
</gene>
<dbReference type="InterPro" id="IPR005901">
    <property type="entry name" value="GLPGLI"/>
</dbReference>
<sequence>MKPILYFFLYTCSSLLFSQNSVIVEYAQISETTYIKSNTKSILHANNDIAKQSHFKPQLNQEYEHGASINENGEISIIEKPEESDINWFINQNKNEILKSVSKGNVQQIIYDSNLKYDWEITNEVDSIGNYQVVKAITHFRGRTFIAWFAPEIPIGFGPWKLYGLPGLILRMYDEDQKFNWIVTKINLNVELTESDLNPVIQDDASKMTYEEAIGLSKELRNEKTKIRNTKLGGRGNSFKTVHHREEDLERKYEWEEN</sequence>
<keyword evidence="2" id="KW-1185">Reference proteome</keyword>
<dbReference type="Proteomes" id="UP001199314">
    <property type="component" value="Unassembled WGS sequence"/>
</dbReference>
<evidence type="ECO:0000313" key="1">
    <source>
        <dbReference type="EMBL" id="MBZ9777662.1"/>
    </source>
</evidence>
<protein>
    <submittedName>
        <fullName evidence="1">GLPGLI family protein</fullName>
    </submittedName>
</protein>
<reference evidence="2" key="1">
    <citation type="submission" date="2023-07" db="EMBL/GenBank/DDBJ databases">
        <title>Novel species isolated from saline lakes on Tibetan Plateau.</title>
        <authorList>
            <person name="Lu H."/>
        </authorList>
    </citation>
    <scope>NUCLEOTIDE SEQUENCE [LARGE SCALE GENOMIC DNA]</scope>
    <source>
        <strain evidence="2">CAK8W</strain>
    </source>
</reference>
<dbReference type="NCBIfam" id="TIGR01200">
    <property type="entry name" value="GLPGLI"/>
    <property type="match status" value="1"/>
</dbReference>